<protein>
    <submittedName>
        <fullName evidence="3">XRE family transcriptional regulator</fullName>
    </submittedName>
</protein>
<dbReference type="EMBL" id="SMKW01000013">
    <property type="protein sequence ID" value="TDD52221.1"/>
    <property type="molecule type" value="Genomic_DNA"/>
</dbReference>
<name>A0A4R4Z2I3_9PSEU</name>
<organism evidence="3 4">
    <name type="scientific">Saccharopolyspora elongata</name>
    <dbReference type="NCBI Taxonomy" id="2530387"/>
    <lineage>
        <taxon>Bacteria</taxon>
        <taxon>Bacillati</taxon>
        <taxon>Actinomycetota</taxon>
        <taxon>Actinomycetes</taxon>
        <taxon>Pseudonocardiales</taxon>
        <taxon>Pseudonocardiaceae</taxon>
        <taxon>Saccharopolyspora</taxon>
    </lineage>
</organism>
<proteinExistence type="predicted"/>
<dbReference type="Proteomes" id="UP000294947">
    <property type="component" value="Unassembled WGS sequence"/>
</dbReference>
<dbReference type="Pfam" id="PF13560">
    <property type="entry name" value="HTH_31"/>
    <property type="match status" value="1"/>
</dbReference>
<feature type="compositionally biased region" description="Polar residues" evidence="1">
    <location>
        <begin position="1"/>
        <end position="11"/>
    </location>
</feature>
<feature type="compositionally biased region" description="Polar residues" evidence="1">
    <location>
        <begin position="20"/>
        <end position="39"/>
    </location>
</feature>
<dbReference type="CDD" id="cd00093">
    <property type="entry name" value="HTH_XRE"/>
    <property type="match status" value="1"/>
</dbReference>
<gene>
    <name evidence="3" type="ORF">E1288_12630</name>
</gene>
<reference evidence="3 4" key="1">
    <citation type="submission" date="2019-03" db="EMBL/GenBank/DDBJ databases">
        <title>Draft genome sequences of novel Actinobacteria.</title>
        <authorList>
            <person name="Sahin N."/>
            <person name="Ay H."/>
            <person name="Saygin H."/>
        </authorList>
    </citation>
    <scope>NUCLEOTIDE SEQUENCE [LARGE SCALE GENOMIC DNA]</scope>
    <source>
        <strain evidence="3 4">7K502</strain>
    </source>
</reference>
<evidence type="ECO:0000313" key="4">
    <source>
        <dbReference type="Proteomes" id="UP000294947"/>
    </source>
</evidence>
<dbReference type="InterPro" id="IPR001387">
    <property type="entry name" value="Cro/C1-type_HTH"/>
</dbReference>
<sequence>MSWSASATASRSLEKPRRVQLSTSSSLPRKIRLTSSEQNDAAREIGRKQTRISRAENGVGSLAPEELAQLLDFYGVKGDMRATALALGAQARKRQRGRTYTDQLPRSFERLADLQANAMAIGFYETGIVPGLAQTRDYAKAVIAAFWWKSPEVDVENLLSFRIDQQRRVLQADPPKELTFVLTETALDQVVGSAEVLRSQLLHLLQLGERHNATVQIMCRDVPDNPLLGGGLITLDFGDAAP</sequence>
<evidence type="ECO:0000256" key="1">
    <source>
        <dbReference type="SAM" id="MobiDB-lite"/>
    </source>
</evidence>
<dbReference type="Pfam" id="PF19054">
    <property type="entry name" value="DUF5753"/>
    <property type="match status" value="1"/>
</dbReference>
<keyword evidence="4" id="KW-1185">Reference proteome</keyword>
<dbReference type="OrthoDB" id="3436020at2"/>
<comment type="caution">
    <text evidence="3">The sequence shown here is derived from an EMBL/GenBank/DDBJ whole genome shotgun (WGS) entry which is preliminary data.</text>
</comment>
<evidence type="ECO:0000259" key="2">
    <source>
        <dbReference type="Pfam" id="PF19054"/>
    </source>
</evidence>
<dbReference type="AlphaFoldDB" id="A0A4R4Z2I3"/>
<feature type="domain" description="DUF5753" evidence="2">
    <location>
        <begin position="108"/>
        <end position="240"/>
    </location>
</feature>
<evidence type="ECO:0000313" key="3">
    <source>
        <dbReference type="EMBL" id="TDD52221.1"/>
    </source>
</evidence>
<dbReference type="InterPro" id="IPR043917">
    <property type="entry name" value="DUF5753"/>
</dbReference>
<accession>A0A4R4Z2I3</accession>
<feature type="region of interest" description="Disordered" evidence="1">
    <location>
        <begin position="1"/>
        <end position="47"/>
    </location>
</feature>